<dbReference type="EMBL" id="JBHSSW010000009">
    <property type="protein sequence ID" value="MFC6197986.1"/>
    <property type="molecule type" value="Genomic_DNA"/>
</dbReference>
<evidence type="ECO:0000313" key="2">
    <source>
        <dbReference type="EMBL" id="MFC6197986.1"/>
    </source>
</evidence>
<feature type="transmembrane region" description="Helical" evidence="1">
    <location>
        <begin position="69"/>
        <end position="86"/>
    </location>
</feature>
<protein>
    <submittedName>
        <fullName evidence="2">Uncharacterized protein</fullName>
    </submittedName>
</protein>
<keyword evidence="1" id="KW-1133">Transmembrane helix</keyword>
<gene>
    <name evidence="2" type="ORF">ACFQDM_07850</name>
</gene>
<dbReference type="Proteomes" id="UP001596303">
    <property type="component" value="Unassembled WGS sequence"/>
</dbReference>
<keyword evidence="3" id="KW-1185">Reference proteome</keyword>
<keyword evidence="1" id="KW-0472">Membrane</keyword>
<accession>A0ABW1S8J2</accession>
<keyword evidence="1" id="KW-0812">Transmembrane</keyword>
<comment type="caution">
    <text evidence="2">The sequence shown here is derived from an EMBL/GenBank/DDBJ whole genome shotgun (WGS) entry which is preliminary data.</text>
</comment>
<name>A0ABW1S8J2_9PROT</name>
<proteinExistence type="predicted"/>
<sequence>MLFRQLRTFMFPEYLTDLLSVKTDANFVRRGFVPRDVLTGFVLAPIGPETEIRQTETGFQVRTFAPMNSFLFLTFLSLLMLVLSVLANATMIPLFLLIFTAYVVAYRLAAPIYHAKTVKAAQSGEPVTFDMPSALDVFRTY</sequence>
<organism evidence="2 3">
    <name type="scientific">Ponticaulis profundi</name>
    <dbReference type="NCBI Taxonomy" id="2665222"/>
    <lineage>
        <taxon>Bacteria</taxon>
        <taxon>Pseudomonadati</taxon>
        <taxon>Pseudomonadota</taxon>
        <taxon>Alphaproteobacteria</taxon>
        <taxon>Hyphomonadales</taxon>
        <taxon>Hyphomonadaceae</taxon>
        <taxon>Ponticaulis</taxon>
    </lineage>
</organism>
<evidence type="ECO:0000313" key="3">
    <source>
        <dbReference type="Proteomes" id="UP001596303"/>
    </source>
</evidence>
<dbReference type="RefSeq" id="WP_377377695.1">
    <property type="nucleotide sequence ID" value="NZ_JBHSSW010000009.1"/>
</dbReference>
<evidence type="ECO:0000256" key="1">
    <source>
        <dbReference type="SAM" id="Phobius"/>
    </source>
</evidence>
<feature type="transmembrane region" description="Helical" evidence="1">
    <location>
        <begin position="92"/>
        <end position="109"/>
    </location>
</feature>
<reference evidence="3" key="1">
    <citation type="journal article" date="2019" name="Int. J. Syst. Evol. Microbiol.">
        <title>The Global Catalogue of Microorganisms (GCM) 10K type strain sequencing project: providing services to taxonomists for standard genome sequencing and annotation.</title>
        <authorList>
            <consortium name="The Broad Institute Genomics Platform"/>
            <consortium name="The Broad Institute Genome Sequencing Center for Infectious Disease"/>
            <person name="Wu L."/>
            <person name="Ma J."/>
        </authorList>
    </citation>
    <scope>NUCLEOTIDE SEQUENCE [LARGE SCALE GENOMIC DNA]</scope>
    <source>
        <strain evidence="3">CGMCC-1.15741</strain>
    </source>
</reference>